<comment type="subcellular location">
    <subcellularLocation>
        <location evidence="2">Chromosome</location>
        <location evidence="2">Centromere</location>
    </subcellularLocation>
    <subcellularLocation>
        <location evidence="1">Nucleus</location>
    </subcellularLocation>
</comment>
<organism evidence="10 11">
    <name type="scientific">Talaromyces islandicus</name>
    <name type="common">Penicillium islandicum</name>
    <dbReference type="NCBI Taxonomy" id="28573"/>
    <lineage>
        <taxon>Eukaryota</taxon>
        <taxon>Fungi</taxon>
        <taxon>Dikarya</taxon>
        <taxon>Ascomycota</taxon>
        <taxon>Pezizomycotina</taxon>
        <taxon>Eurotiomycetes</taxon>
        <taxon>Eurotiomycetidae</taxon>
        <taxon>Eurotiales</taxon>
        <taxon>Trichocomaceae</taxon>
        <taxon>Talaromyces</taxon>
        <taxon>Talaromyces sect. Islandici</taxon>
    </lineage>
</organism>
<keyword evidence="7" id="KW-0137">Centromere</keyword>
<evidence type="ECO:0000256" key="7">
    <source>
        <dbReference type="ARBA" id="ARBA00023328"/>
    </source>
</evidence>
<dbReference type="GO" id="GO:0000070">
    <property type="term" value="P:mitotic sister chromatid segregation"/>
    <property type="evidence" value="ECO:0007669"/>
    <property type="project" value="TreeGrafter"/>
</dbReference>
<keyword evidence="6" id="KW-0539">Nucleus</keyword>
<evidence type="ECO:0000256" key="3">
    <source>
        <dbReference type="ARBA" id="ARBA00005795"/>
    </source>
</evidence>
<gene>
    <name evidence="10" type="ORF">PISL3812_01825</name>
</gene>
<evidence type="ECO:0000313" key="10">
    <source>
        <dbReference type="EMBL" id="CRG84556.1"/>
    </source>
</evidence>
<keyword evidence="5 8" id="KW-0175">Coiled coil</keyword>
<dbReference type="InterPro" id="IPR020993">
    <property type="entry name" value="Centromere_CenpK"/>
</dbReference>
<sequence>MADMKVSQEKLDKIRAFATRGRNAEEEYNRDPLTSDAVQQYNKRLDDTIRSLQEHVKRQEDALRQLRASKQGLEFSEPDMEPKTRLAQARRVKKAYDSLLQSEPNLPAPDSPLPSLIALRETSRVVVESKASVLSVQESLPSNRELLKNEEEDLRDAKLITTGLQDRIKQLQSDNAEKSSKGPSQLAKELIKDEQKKSDELQRAAMRLKKDLDRFIDDNLAAMLAAEDSGGPIVGDVLEVADSTLEAGYTHHGKPKKPKATSQKEEDDPTQQRIDQIFRRRRQERGDSGENDAAPTNKREAAAAAMRALLNSLIEAGPSYVDLPKESAASRFLVRAKVAQLHPRDARRIRLIDFGRSLDD</sequence>
<evidence type="ECO:0000256" key="5">
    <source>
        <dbReference type="ARBA" id="ARBA00023054"/>
    </source>
</evidence>
<dbReference type="OMA" id="IAQFHPK"/>
<proteinExistence type="inferred from homology"/>
<protein>
    <submittedName>
        <fullName evidence="10">Uncharacterized protein</fullName>
    </submittedName>
</protein>
<name>A0A0U1LPX3_TALIS</name>
<dbReference type="AlphaFoldDB" id="A0A0U1LPX3"/>
<evidence type="ECO:0000256" key="6">
    <source>
        <dbReference type="ARBA" id="ARBA00023242"/>
    </source>
</evidence>
<dbReference type="STRING" id="28573.A0A0U1LPX3"/>
<feature type="region of interest" description="Disordered" evidence="9">
    <location>
        <begin position="247"/>
        <end position="300"/>
    </location>
</feature>
<feature type="coiled-coil region" evidence="8">
    <location>
        <begin position="184"/>
        <end position="218"/>
    </location>
</feature>
<dbReference type="GO" id="GO:0005634">
    <property type="term" value="C:nucleus"/>
    <property type="evidence" value="ECO:0007669"/>
    <property type="project" value="UniProtKB-SubCell"/>
</dbReference>
<dbReference type="PANTHER" id="PTHR14401:SF6">
    <property type="entry name" value="CENTROMERE PROTEIN K"/>
    <property type="match status" value="1"/>
</dbReference>
<evidence type="ECO:0000313" key="11">
    <source>
        <dbReference type="Proteomes" id="UP000054383"/>
    </source>
</evidence>
<dbReference type="GO" id="GO:0000775">
    <property type="term" value="C:chromosome, centromeric region"/>
    <property type="evidence" value="ECO:0007669"/>
    <property type="project" value="UniProtKB-SubCell"/>
</dbReference>
<keyword evidence="11" id="KW-1185">Reference proteome</keyword>
<dbReference type="OrthoDB" id="9445768at2759"/>
<accession>A0A0U1LPX3</accession>
<reference evidence="10 11" key="1">
    <citation type="submission" date="2015-04" db="EMBL/GenBank/DDBJ databases">
        <authorList>
            <person name="Syromyatnikov M.Y."/>
            <person name="Popov V.N."/>
        </authorList>
    </citation>
    <scope>NUCLEOTIDE SEQUENCE [LARGE SCALE GENOMIC DNA]</scope>
    <source>
        <strain evidence="10">WF-38-12</strain>
    </source>
</reference>
<evidence type="ECO:0000256" key="4">
    <source>
        <dbReference type="ARBA" id="ARBA00022454"/>
    </source>
</evidence>
<dbReference type="GO" id="GO:0051382">
    <property type="term" value="P:kinetochore assembly"/>
    <property type="evidence" value="ECO:0007669"/>
    <property type="project" value="InterPro"/>
</dbReference>
<dbReference type="EMBL" id="CVMT01000001">
    <property type="protein sequence ID" value="CRG84556.1"/>
    <property type="molecule type" value="Genomic_DNA"/>
</dbReference>
<keyword evidence="4" id="KW-0158">Chromosome</keyword>
<evidence type="ECO:0000256" key="8">
    <source>
        <dbReference type="SAM" id="Coils"/>
    </source>
</evidence>
<dbReference type="PANTHER" id="PTHR14401">
    <property type="entry name" value="CENTROMERE PROTEIN K"/>
    <property type="match status" value="1"/>
</dbReference>
<evidence type="ECO:0000256" key="1">
    <source>
        <dbReference type="ARBA" id="ARBA00004123"/>
    </source>
</evidence>
<comment type="similarity">
    <text evidence="3">Belongs to the CENP-K/MCM22 family.</text>
</comment>
<evidence type="ECO:0000256" key="2">
    <source>
        <dbReference type="ARBA" id="ARBA00004584"/>
    </source>
</evidence>
<dbReference type="Proteomes" id="UP000054383">
    <property type="component" value="Unassembled WGS sequence"/>
</dbReference>
<evidence type="ECO:0000256" key="9">
    <source>
        <dbReference type="SAM" id="MobiDB-lite"/>
    </source>
</evidence>
<feature type="coiled-coil region" evidence="8">
    <location>
        <begin position="38"/>
        <end position="69"/>
    </location>
</feature>